<dbReference type="Gene3D" id="1.10.630.10">
    <property type="entry name" value="Cytochrome P450"/>
    <property type="match status" value="1"/>
</dbReference>
<dbReference type="PANTHER" id="PTHR24296">
    <property type="entry name" value="CYTOCHROME P450"/>
    <property type="match status" value="1"/>
</dbReference>
<dbReference type="GO" id="GO:0020037">
    <property type="term" value="F:heme binding"/>
    <property type="evidence" value="ECO:0007669"/>
    <property type="project" value="InterPro"/>
</dbReference>
<evidence type="ECO:0000256" key="3">
    <source>
        <dbReference type="ARBA" id="ARBA00023002"/>
    </source>
</evidence>
<dbReference type="GO" id="GO:0004497">
    <property type="term" value="F:monooxygenase activity"/>
    <property type="evidence" value="ECO:0007669"/>
    <property type="project" value="InterPro"/>
</dbReference>
<sequence>MRFFVTCDPANIRHIFTTNYTNFPKGAEFAAIFDIMGDSLFNVDGARALRPRVKIHTVLSSPRLVASMEACCRDKELMSRFMFDLATTALFSVDPGLLSTDMPSMDI</sequence>
<proteinExistence type="inferred from homology"/>
<comment type="similarity">
    <text evidence="1">Belongs to the cytochrome P450 family.</text>
</comment>
<evidence type="ECO:0000313" key="5">
    <source>
        <dbReference type="EnsemblPlants" id="TuG1812G0500003944.01.T01"/>
    </source>
</evidence>
<keyword evidence="4" id="KW-0408">Iron</keyword>
<keyword evidence="3" id="KW-0560">Oxidoreductase</keyword>
<keyword evidence="2" id="KW-0479">Metal-binding</keyword>
<dbReference type="InterPro" id="IPR036396">
    <property type="entry name" value="Cyt_P450_sf"/>
</dbReference>
<name>A0A8R7UKZ9_TRIUA</name>
<evidence type="ECO:0000313" key="6">
    <source>
        <dbReference type="Proteomes" id="UP000015106"/>
    </source>
</evidence>
<dbReference type="Proteomes" id="UP000015106">
    <property type="component" value="Chromosome 5"/>
</dbReference>
<reference evidence="6" key="1">
    <citation type="journal article" date="2013" name="Nature">
        <title>Draft genome of the wheat A-genome progenitor Triticum urartu.</title>
        <authorList>
            <person name="Ling H.Q."/>
            <person name="Zhao S."/>
            <person name="Liu D."/>
            <person name="Wang J."/>
            <person name="Sun H."/>
            <person name="Zhang C."/>
            <person name="Fan H."/>
            <person name="Li D."/>
            <person name="Dong L."/>
            <person name="Tao Y."/>
            <person name="Gao C."/>
            <person name="Wu H."/>
            <person name="Li Y."/>
            <person name="Cui Y."/>
            <person name="Guo X."/>
            <person name="Zheng S."/>
            <person name="Wang B."/>
            <person name="Yu K."/>
            <person name="Liang Q."/>
            <person name="Yang W."/>
            <person name="Lou X."/>
            <person name="Chen J."/>
            <person name="Feng M."/>
            <person name="Jian J."/>
            <person name="Zhang X."/>
            <person name="Luo G."/>
            <person name="Jiang Y."/>
            <person name="Liu J."/>
            <person name="Wang Z."/>
            <person name="Sha Y."/>
            <person name="Zhang B."/>
            <person name="Wu H."/>
            <person name="Tang D."/>
            <person name="Shen Q."/>
            <person name="Xue P."/>
            <person name="Zou S."/>
            <person name="Wang X."/>
            <person name="Liu X."/>
            <person name="Wang F."/>
            <person name="Yang Y."/>
            <person name="An X."/>
            <person name="Dong Z."/>
            <person name="Zhang K."/>
            <person name="Zhang X."/>
            <person name="Luo M.C."/>
            <person name="Dvorak J."/>
            <person name="Tong Y."/>
            <person name="Wang J."/>
            <person name="Yang H."/>
            <person name="Li Z."/>
            <person name="Wang D."/>
            <person name="Zhang A."/>
            <person name="Wang J."/>
        </authorList>
    </citation>
    <scope>NUCLEOTIDE SEQUENCE</scope>
    <source>
        <strain evidence="6">cv. G1812</strain>
    </source>
</reference>
<keyword evidence="6" id="KW-1185">Reference proteome</keyword>
<dbReference type="Gramene" id="TuG1812G0500003944.01.T01">
    <property type="protein sequence ID" value="TuG1812G0500003944.01.T01"/>
    <property type="gene ID" value="TuG1812G0500003944.01"/>
</dbReference>
<accession>A0A8R7UKZ9</accession>
<reference evidence="5" key="2">
    <citation type="submission" date="2018-03" db="EMBL/GenBank/DDBJ databases">
        <title>The Triticum urartu genome reveals the dynamic nature of wheat genome evolution.</title>
        <authorList>
            <person name="Ling H."/>
            <person name="Ma B."/>
            <person name="Shi X."/>
            <person name="Liu H."/>
            <person name="Dong L."/>
            <person name="Sun H."/>
            <person name="Cao Y."/>
            <person name="Gao Q."/>
            <person name="Zheng S."/>
            <person name="Li Y."/>
            <person name="Yu Y."/>
            <person name="Du H."/>
            <person name="Qi M."/>
            <person name="Li Y."/>
            <person name="Yu H."/>
            <person name="Cui Y."/>
            <person name="Wang N."/>
            <person name="Chen C."/>
            <person name="Wu H."/>
            <person name="Zhao Y."/>
            <person name="Zhang J."/>
            <person name="Li Y."/>
            <person name="Zhou W."/>
            <person name="Zhang B."/>
            <person name="Hu W."/>
            <person name="Eijk M."/>
            <person name="Tang J."/>
            <person name="Witsenboer H."/>
            <person name="Zhao S."/>
            <person name="Li Z."/>
            <person name="Zhang A."/>
            <person name="Wang D."/>
            <person name="Liang C."/>
        </authorList>
    </citation>
    <scope>NUCLEOTIDE SEQUENCE [LARGE SCALE GENOMIC DNA]</scope>
    <source>
        <strain evidence="5">cv. G1812</strain>
    </source>
</reference>
<dbReference type="GO" id="GO:0016705">
    <property type="term" value="F:oxidoreductase activity, acting on paired donors, with incorporation or reduction of molecular oxygen"/>
    <property type="evidence" value="ECO:0007669"/>
    <property type="project" value="InterPro"/>
</dbReference>
<dbReference type="SUPFAM" id="SSF48264">
    <property type="entry name" value="Cytochrome P450"/>
    <property type="match status" value="1"/>
</dbReference>
<dbReference type="GO" id="GO:0005506">
    <property type="term" value="F:iron ion binding"/>
    <property type="evidence" value="ECO:0007669"/>
    <property type="project" value="InterPro"/>
</dbReference>
<organism evidence="5 6">
    <name type="scientific">Triticum urartu</name>
    <name type="common">Red wild einkorn</name>
    <name type="synonym">Crithodium urartu</name>
    <dbReference type="NCBI Taxonomy" id="4572"/>
    <lineage>
        <taxon>Eukaryota</taxon>
        <taxon>Viridiplantae</taxon>
        <taxon>Streptophyta</taxon>
        <taxon>Embryophyta</taxon>
        <taxon>Tracheophyta</taxon>
        <taxon>Spermatophyta</taxon>
        <taxon>Magnoliopsida</taxon>
        <taxon>Liliopsida</taxon>
        <taxon>Poales</taxon>
        <taxon>Poaceae</taxon>
        <taxon>BOP clade</taxon>
        <taxon>Pooideae</taxon>
        <taxon>Triticodae</taxon>
        <taxon>Triticeae</taxon>
        <taxon>Triticinae</taxon>
        <taxon>Triticum</taxon>
    </lineage>
</organism>
<reference evidence="5" key="3">
    <citation type="submission" date="2022-06" db="UniProtKB">
        <authorList>
            <consortium name="EnsemblPlants"/>
        </authorList>
    </citation>
    <scope>IDENTIFICATION</scope>
</reference>
<dbReference type="AlphaFoldDB" id="A0A8R7UKZ9"/>
<protein>
    <submittedName>
        <fullName evidence="5">Uncharacterized protein</fullName>
    </submittedName>
</protein>
<evidence type="ECO:0000256" key="2">
    <source>
        <dbReference type="ARBA" id="ARBA00022723"/>
    </source>
</evidence>
<evidence type="ECO:0000256" key="4">
    <source>
        <dbReference type="ARBA" id="ARBA00023004"/>
    </source>
</evidence>
<evidence type="ECO:0000256" key="1">
    <source>
        <dbReference type="ARBA" id="ARBA00010617"/>
    </source>
</evidence>
<dbReference type="EnsemblPlants" id="TuG1812G0500003944.01.T01">
    <property type="protein sequence ID" value="TuG1812G0500003944.01.T01"/>
    <property type="gene ID" value="TuG1812G0500003944.01"/>
</dbReference>